<evidence type="ECO:0000313" key="7">
    <source>
        <dbReference type="EMBL" id="CAB4853714.1"/>
    </source>
</evidence>
<dbReference type="PRINTS" id="PR00081">
    <property type="entry name" value="GDHRDH"/>
</dbReference>
<evidence type="ECO:0000313" key="8">
    <source>
        <dbReference type="EMBL" id="CAB4928849.1"/>
    </source>
</evidence>
<dbReference type="InterPro" id="IPR045017">
    <property type="entry name" value="DECR2-like"/>
</dbReference>
<dbReference type="EMBL" id="CAFBMT010000006">
    <property type="protein sequence ID" value="CAB4928849.1"/>
    <property type="molecule type" value="Genomic_DNA"/>
</dbReference>
<dbReference type="InterPro" id="IPR036291">
    <property type="entry name" value="NAD(P)-bd_dom_sf"/>
</dbReference>
<sequence length="289" mass="30091">MAYPEPLPLGTPVFAPTILAGSVAFVTGGGTGLGKAMATELARSGASIAIASRKPEHLAAGVAAIEAVGAKAIAVAVDVRDPEAIAAAFDEVEQRLGTVDILINNAAGNFPQPAEDMSPRGWRAVTDIVLDGTFFCSTEFARRRIALGGGGCILNIAATYSWTGGPGTAHSAAAKAGVVNLTQSLAVEWAPHGIRVNGLAPGLFPHEDMPAHMQHDKLAADARDRTVPAGRVGRLHELGWAAAFMCSPFASYISGHTLVCDGANWLRRSLRMPEFVDVRTQFGLGATEE</sequence>
<feature type="domain" description="Ketoreductase" evidence="3">
    <location>
        <begin position="22"/>
        <end position="162"/>
    </location>
</feature>
<protein>
    <submittedName>
        <fullName evidence="5">Unannotated protein</fullName>
    </submittedName>
</protein>
<dbReference type="EMBL" id="CAFBOL010000008">
    <property type="protein sequence ID" value="CAB4976764.1"/>
    <property type="molecule type" value="Genomic_DNA"/>
</dbReference>
<reference evidence="5" key="1">
    <citation type="submission" date="2020-05" db="EMBL/GenBank/DDBJ databases">
        <authorList>
            <person name="Chiriac C."/>
            <person name="Salcher M."/>
            <person name="Ghai R."/>
            <person name="Kavagutti S V."/>
        </authorList>
    </citation>
    <scope>NUCLEOTIDE SEQUENCE</scope>
</reference>
<dbReference type="FunFam" id="3.40.50.720:FF:000084">
    <property type="entry name" value="Short-chain dehydrogenase reductase"/>
    <property type="match status" value="1"/>
</dbReference>
<organism evidence="5">
    <name type="scientific">freshwater metagenome</name>
    <dbReference type="NCBI Taxonomy" id="449393"/>
    <lineage>
        <taxon>unclassified sequences</taxon>
        <taxon>metagenomes</taxon>
        <taxon>ecological metagenomes</taxon>
    </lineage>
</organism>
<dbReference type="EMBL" id="CAESGF010000006">
    <property type="protein sequence ID" value="CAB4363569.1"/>
    <property type="molecule type" value="Genomic_DNA"/>
</dbReference>
<dbReference type="EMBL" id="CAFBIY010000318">
    <property type="protein sequence ID" value="CAB4853714.1"/>
    <property type="molecule type" value="Genomic_DNA"/>
</dbReference>
<dbReference type="PRINTS" id="PR00080">
    <property type="entry name" value="SDRFAMILY"/>
</dbReference>
<dbReference type="GO" id="GO:0009062">
    <property type="term" value="P:fatty acid catabolic process"/>
    <property type="evidence" value="ECO:0007669"/>
    <property type="project" value="InterPro"/>
</dbReference>
<dbReference type="GO" id="GO:0008670">
    <property type="term" value="F:2,4-dienoyl-CoA reductase (NADPH) activity"/>
    <property type="evidence" value="ECO:0007669"/>
    <property type="project" value="InterPro"/>
</dbReference>
<accession>A0A6J6RGV6</accession>
<evidence type="ECO:0000259" key="3">
    <source>
        <dbReference type="SMART" id="SM00822"/>
    </source>
</evidence>
<evidence type="ECO:0000313" key="4">
    <source>
        <dbReference type="EMBL" id="CAB4363569.1"/>
    </source>
</evidence>
<dbReference type="EMBL" id="CAFAAV010000385">
    <property type="protein sequence ID" value="CAB4836212.1"/>
    <property type="molecule type" value="Genomic_DNA"/>
</dbReference>
<dbReference type="Pfam" id="PF13561">
    <property type="entry name" value="adh_short_C2"/>
    <property type="match status" value="1"/>
</dbReference>
<evidence type="ECO:0000256" key="1">
    <source>
        <dbReference type="ARBA" id="ARBA00022857"/>
    </source>
</evidence>
<dbReference type="AlphaFoldDB" id="A0A6J6RGV6"/>
<dbReference type="EMBL" id="CAEZYF010000006">
    <property type="protein sequence ID" value="CAB4720215.1"/>
    <property type="molecule type" value="Genomic_DNA"/>
</dbReference>
<dbReference type="InterPro" id="IPR057326">
    <property type="entry name" value="KR_dom"/>
</dbReference>
<keyword evidence="2" id="KW-0560">Oxidoreductase</keyword>
<evidence type="ECO:0000256" key="2">
    <source>
        <dbReference type="ARBA" id="ARBA00023002"/>
    </source>
</evidence>
<evidence type="ECO:0000313" key="6">
    <source>
        <dbReference type="EMBL" id="CAB4836212.1"/>
    </source>
</evidence>
<dbReference type="PANTHER" id="PTHR43296">
    <property type="entry name" value="PEROXISOMAL 2,4-DIENOYL-COA REDUCTASE"/>
    <property type="match status" value="1"/>
</dbReference>
<proteinExistence type="predicted"/>
<dbReference type="PANTHER" id="PTHR43296:SF2">
    <property type="entry name" value="PEROXISOMAL 2,4-DIENOYL-COA REDUCTASE [(3E)-ENOYL-COA-PRODUCING]"/>
    <property type="match status" value="1"/>
</dbReference>
<dbReference type="CDD" id="cd05369">
    <property type="entry name" value="TER_DECR_SDR_a"/>
    <property type="match status" value="1"/>
</dbReference>
<dbReference type="SUPFAM" id="SSF51735">
    <property type="entry name" value="NAD(P)-binding Rossmann-fold domains"/>
    <property type="match status" value="1"/>
</dbReference>
<dbReference type="Gene3D" id="3.40.50.720">
    <property type="entry name" value="NAD(P)-binding Rossmann-like Domain"/>
    <property type="match status" value="1"/>
</dbReference>
<dbReference type="SMART" id="SM00822">
    <property type="entry name" value="PKS_KR"/>
    <property type="match status" value="1"/>
</dbReference>
<keyword evidence="1" id="KW-0521">NADP</keyword>
<name>A0A6J6RGV6_9ZZZZ</name>
<dbReference type="InterPro" id="IPR002347">
    <property type="entry name" value="SDR_fam"/>
</dbReference>
<evidence type="ECO:0000313" key="9">
    <source>
        <dbReference type="EMBL" id="CAB4976764.1"/>
    </source>
</evidence>
<evidence type="ECO:0000313" key="5">
    <source>
        <dbReference type="EMBL" id="CAB4720215.1"/>
    </source>
</evidence>
<gene>
    <name evidence="5" type="ORF">UFOPK2656_01275</name>
    <name evidence="6" type="ORF">UFOPK3099_03070</name>
    <name evidence="7" type="ORF">UFOPK3267_03252</name>
    <name evidence="8" type="ORF">UFOPK3651_01340</name>
    <name evidence="9" type="ORF">UFOPK3931_00543</name>
    <name evidence="4" type="ORF">UFOPK4189_01349</name>
</gene>
<dbReference type="GO" id="GO:0005777">
    <property type="term" value="C:peroxisome"/>
    <property type="evidence" value="ECO:0007669"/>
    <property type="project" value="TreeGrafter"/>
</dbReference>